<accession>A7IUX3</accession>
<name>A7IUX3_PBCVM</name>
<organismHost>
    <name type="scientific">Paramecium bursaria</name>
    <dbReference type="NCBI Taxonomy" id="74790"/>
</organismHost>
<sequence>MYKMSLLVLTQEFQEEDMPWFGTAFLHPHVPNRGPCPSFHLDNPKNLLWVCEWYTCIYLAWDQDNQYTLGMMHTEIRRIHLPSHDRCLGFPGDTSMCCQLGLS</sequence>
<reference evidence="1 2" key="1">
    <citation type="journal article" date="2007" name="Virology">
        <title>Sequence and annotation of the 314-kb MT325 and the 321-kb FR483 viruses that infect Chlorella Pbi.</title>
        <authorList>
            <person name="Fitzgerald L.A."/>
            <person name="Graves M.V."/>
            <person name="Li X."/>
            <person name="Feldblyum T."/>
            <person name="Hartigan J."/>
            <person name="Van Etten J.L."/>
        </authorList>
    </citation>
    <scope>NUCLEOTIDE SEQUENCE [LARGE SCALE GENOMIC DNA]</scope>
    <source>
        <strain evidence="1 2">MT325</strain>
    </source>
</reference>
<evidence type="ECO:0000313" key="1">
    <source>
        <dbReference type="EMBL" id="ABT14147.1"/>
    </source>
</evidence>
<dbReference type="Proteomes" id="UP000246715">
    <property type="component" value="Segment"/>
</dbReference>
<evidence type="ECO:0000313" key="2">
    <source>
        <dbReference type="Proteomes" id="UP000246715"/>
    </source>
</evidence>
<dbReference type="EMBL" id="DQ491001">
    <property type="protein sequence ID" value="ABT14147.1"/>
    <property type="molecule type" value="Genomic_DNA"/>
</dbReference>
<proteinExistence type="predicted"/>
<protein>
    <submittedName>
        <fullName evidence="1">Uncharacterized protein m593L</fullName>
    </submittedName>
</protein>
<organism evidence="1 2">
    <name type="scientific">Paramecium bursaria Chlorella virus MT325</name>
    <name type="common">PBCV-MT325</name>
    <dbReference type="NCBI Taxonomy" id="346932"/>
    <lineage>
        <taxon>Viruses</taxon>
        <taxon>Varidnaviria</taxon>
        <taxon>Bamfordvirae</taxon>
        <taxon>Nucleocytoviricota</taxon>
        <taxon>Megaviricetes</taxon>
        <taxon>Algavirales</taxon>
        <taxon>Phycodnaviridae</taxon>
        <taxon>Chlorovirus</taxon>
        <taxon>Chlorovirus conductrix</taxon>
        <taxon>Paramecium bursaria Chlorella virus A1</taxon>
    </lineage>
</organism>
<gene>
    <name evidence="1" type="primary">m593L</name>
    <name evidence="1" type="ORF">MT325_m593L</name>
</gene>